<dbReference type="SUPFAM" id="SSF53244">
    <property type="entry name" value="MurD-like peptide ligases, peptide-binding domain"/>
    <property type="match status" value="1"/>
</dbReference>
<dbReference type="Pfam" id="PF02875">
    <property type="entry name" value="Mur_ligase_C"/>
    <property type="match status" value="1"/>
</dbReference>
<dbReference type="PANTHER" id="PTHR11136">
    <property type="entry name" value="FOLYLPOLYGLUTAMATE SYNTHASE-RELATED"/>
    <property type="match status" value="1"/>
</dbReference>
<dbReference type="InterPro" id="IPR001645">
    <property type="entry name" value="Folylpolyglutamate_synth"/>
</dbReference>
<dbReference type="Proteomes" id="UP000437736">
    <property type="component" value="Unassembled WGS sequence"/>
</dbReference>
<feature type="domain" description="Mur ligase C-terminal" evidence="10">
    <location>
        <begin position="314"/>
        <end position="426"/>
    </location>
</feature>
<keyword evidence="12" id="KW-1185">Reference proteome</keyword>
<evidence type="ECO:0000313" key="11">
    <source>
        <dbReference type="EMBL" id="MST32912.1"/>
    </source>
</evidence>
<evidence type="ECO:0000256" key="5">
    <source>
        <dbReference type="ARBA" id="ARBA00022741"/>
    </source>
</evidence>
<comment type="catalytic activity">
    <reaction evidence="9">
        <text>(6S)-5,6,7,8-tetrahydrofolyl-(gamma-L-Glu)(n) + L-glutamate + ATP = (6S)-5,6,7,8-tetrahydrofolyl-(gamma-L-Glu)(n+1) + ADP + phosphate + H(+)</text>
        <dbReference type="Rhea" id="RHEA:10580"/>
        <dbReference type="Rhea" id="RHEA-COMP:14738"/>
        <dbReference type="Rhea" id="RHEA-COMP:14740"/>
        <dbReference type="ChEBI" id="CHEBI:15378"/>
        <dbReference type="ChEBI" id="CHEBI:29985"/>
        <dbReference type="ChEBI" id="CHEBI:30616"/>
        <dbReference type="ChEBI" id="CHEBI:43474"/>
        <dbReference type="ChEBI" id="CHEBI:141005"/>
        <dbReference type="ChEBI" id="CHEBI:456216"/>
        <dbReference type="EC" id="6.3.2.17"/>
    </reaction>
</comment>
<keyword evidence="7" id="KW-0460">Magnesium</keyword>
<evidence type="ECO:0000256" key="7">
    <source>
        <dbReference type="ARBA" id="ARBA00022842"/>
    </source>
</evidence>
<evidence type="ECO:0000259" key="10">
    <source>
        <dbReference type="Pfam" id="PF02875"/>
    </source>
</evidence>
<dbReference type="Gene3D" id="3.40.1190.10">
    <property type="entry name" value="Mur-like, catalytic domain"/>
    <property type="match status" value="2"/>
</dbReference>
<evidence type="ECO:0000256" key="1">
    <source>
        <dbReference type="ARBA" id="ARBA00008276"/>
    </source>
</evidence>
<comment type="similarity">
    <text evidence="1">Belongs to the folylpolyglutamate synthase family.</text>
</comment>
<gene>
    <name evidence="11" type="ORF">GHK86_09300</name>
</gene>
<evidence type="ECO:0000256" key="2">
    <source>
        <dbReference type="ARBA" id="ARBA00013025"/>
    </source>
</evidence>
<keyword evidence="4" id="KW-0479">Metal-binding</keyword>
<sequence length="443" mass="44851">MPAATGSTADGATVMELGDALAWLDRHEGRATVDGHRSASGRPSERMAALVDVLGHPEAAAPVIRVVGVHGKTATIGAIAALLTAKGLSVGTLTGPHLDRLNERLVVDGQAIADDELAKVLSDLADLDGLVPGPASSWRELLTAAALRWFSDRPVDVVVLEGGGLEDPAAVVDPAVLVVTDLEPGGSPPGGRADGSPVLALPAGVPVVLGDPDPGGGDALRRGLPPHPLWQVGRDYACTANHLAVGGRTLDIRTPGATYRGVWLGLHGRHQGDNFATALAAVEAFFGAPVEEPLVREAAAAVRAPGQLEAVAHRPTVVVDRACDLVAARLVGESVPEAFAAARSRILVVGLPEGAEAEPLLAALGAGSTRLVVACAPDAPHAQSSASIVRAAGALGLEVLERDTVREALDSALGAAHPDDLVLVVGPPAVVAATRAALGAGRR</sequence>
<evidence type="ECO:0000313" key="12">
    <source>
        <dbReference type="Proteomes" id="UP000437736"/>
    </source>
</evidence>
<evidence type="ECO:0000256" key="9">
    <source>
        <dbReference type="ARBA" id="ARBA00047493"/>
    </source>
</evidence>
<keyword evidence="3" id="KW-0436">Ligase</keyword>
<dbReference type="EC" id="6.3.2.17" evidence="2"/>
<dbReference type="InterPro" id="IPR036565">
    <property type="entry name" value="Mur-like_cat_sf"/>
</dbReference>
<accession>A0ABW9QSV3</accession>
<dbReference type="InterPro" id="IPR004101">
    <property type="entry name" value="Mur_ligase_C"/>
</dbReference>
<keyword evidence="6" id="KW-0067">ATP-binding</keyword>
<comment type="caution">
    <text evidence="11">The sequence shown here is derived from an EMBL/GenBank/DDBJ whole genome shotgun (WGS) entry which is preliminary data.</text>
</comment>
<evidence type="ECO:0000256" key="6">
    <source>
        <dbReference type="ARBA" id="ARBA00022840"/>
    </source>
</evidence>
<reference evidence="11 12" key="1">
    <citation type="submission" date="2019-11" db="EMBL/GenBank/DDBJ databases">
        <title>Acidiferrimicrobium australis gen. nov., sp. nov., an acidophilic and obligately heterotrophic, member of the Actinobacteria that catalyses dissimilatory oxido- reduction of iron isolated from metal-rich acidic water in Chile.</title>
        <authorList>
            <person name="Gonzalez D."/>
            <person name="Huber K."/>
            <person name="Hedrich S."/>
            <person name="Rojas-Villalobos C."/>
            <person name="Quatrini R."/>
            <person name="Dinamarca M.A."/>
            <person name="Schwarz A."/>
            <person name="Canales C."/>
            <person name="Nancucheo I."/>
        </authorList>
    </citation>
    <scope>NUCLEOTIDE SEQUENCE [LARGE SCALE GENOMIC DNA]</scope>
    <source>
        <strain evidence="11 12">USS-CCA1</strain>
    </source>
</reference>
<evidence type="ECO:0000256" key="8">
    <source>
        <dbReference type="ARBA" id="ARBA00030592"/>
    </source>
</evidence>
<dbReference type="PANTHER" id="PTHR11136:SF0">
    <property type="entry name" value="DIHYDROFOLATE SYNTHETASE-RELATED"/>
    <property type="match status" value="1"/>
</dbReference>
<keyword evidence="5" id="KW-0547">Nucleotide-binding</keyword>
<evidence type="ECO:0000256" key="4">
    <source>
        <dbReference type="ARBA" id="ARBA00022723"/>
    </source>
</evidence>
<proteinExistence type="inferred from homology"/>
<name>A0ABW9QSV3_9ACTN</name>
<dbReference type="SUPFAM" id="SSF53623">
    <property type="entry name" value="MurD-like peptide ligases, catalytic domain"/>
    <property type="match status" value="1"/>
</dbReference>
<evidence type="ECO:0000256" key="3">
    <source>
        <dbReference type="ARBA" id="ARBA00022598"/>
    </source>
</evidence>
<dbReference type="Gene3D" id="3.90.190.20">
    <property type="entry name" value="Mur ligase, C-terminal domain"/>
    <property type="match status" value="1"/>
</dbReference>
<organism evidence="11 12">
    <name type="scientific">Acidiferrimicrobium australe</name>
    <dbReference type="NCBI Taxonomy" id="2664430"/>
    <lineage>
        <taxon>Bacteria</taxon>
        <taxon>Bacillati</taxon>
        <taxon>Actinomycetota</taxon>
        <taxon>Acidimicrobiia</taxon>
        <taxon>Acidimicrobiales</taxon>
        <taxon>Acidimicrobiaceae</taxon>
        <taxon>Acidiferrimicrobium</taxon>
    </lineage>
</organism>
<dbReference type="EMBL" id="WJHE01000429">
    <property type="protein sequence ID" value="MST32912.1"/>
    <property type="molecule type" value="Genomic_DNA"/>
</dbReference>
<protein>
    <recommendedName>
        <fullName evidence="2">tetrahydrofolate synthase</fullName>
        <ecNumber evidence="2">6.3.2.17</ecNumber>
    </recommendedName>
    <alternativeName>
        <fullName evidence="8">Tetrahydrofolylpolyglutamate synthase</fullName>
    </alternativeName>
</protein>
<dbReference type="InterPro" id="IPR036615">
    <property type="entry name" value="Mur_ligase_C_dom_sf"/>
</dbReference>